<feature type="domain" description="Peptidase M28" evidence="5">
    <location>
        <begin position="124"/>
        <end position="348"/>
    </location>
</feature>
<feature type="signal peptide" evidence="3">
    <location>
        <begin position="1"/>
        <end position="26"/>
    </location>
</feature>
<dbReference type="GO" id="GO:0016603">
    <property type="term" value="F:glutaminyl-peptide cyclotransferase activity"/>
    <property type="evidence" value="ECO:0007669"/>
    <property type="project" value="InterPro"/>
</dbReference>
<dbReference type="PANTHER" id="PTHR12283">
    <property type="entry name" value="GLUTAMINYL-PEPTIDE CYCLOTRANSFERASE"/>
    <property type="match status" value="1"/>
</dbReference>
<proteinExistence type="inferred from homology"/>
<dbReference type="Gene3D" id="3.40.630.10">
    <property type="entry name" value="Zn peptidases"/>
    <property type="match status" value="1"/>
</dbReference>
<protein>
    <recommendedName>
        <fullName evidence="3">Peptide hydrolase</fullName>
        <ecNumber evidence="3">3.4.-.-</ecNumber>
    </recommendedName>
</protein>
<name>A0A8H4LU12_9HYPO</name>
<dbReference type="CDD" id="cd03880">
    <property type="entry name" value="M28_QC_like"/>
    <property type="match status" value="1"/>
</dbReference>
<dbReference type="EMBL" id="JAAVMX010000008">
    <property type="protein sequence ID" value="KAF4505623.1"/>
    <property type="molecule type" value="Genomic_DNA"/>
</dbReference>
<evidence type="ECO:0000259" key="5">
    <source>
        <dbReference type="Pfam" id="PF04389"/>
    </source>
</evidence>
<dbReference type="Pfam" id="PF04389">
    <property type="entry name" value="Peptidase_M28"/>
    <property type="match status" value="1"/>
</dbReference>
<feature type="chain" id="PRO_5034288419" description="Peptide hydrolase" evidence="3">
    <location>
        <begin position="27"/>
        <end position="385"/>
    </location>
</feature>
<dbReference type="InterPro" id="IPR007484">
    <property type="entry name" value="Peptidase_M28"/>
</dbReference>
<accession>A0A8H4LU12</accession>
<keyword evidence="1" id="KW-0808">Transferase</keyword>
<keyword evidence="2" id="KW-0012">Acyltransferase</keyword>
<sequence>MLLRSAVVSLLSAVLPLGLFETGALALLQDGDLQRIPSPGDDFNIDTGKLLAPILIPRVPGTDGSVTTQRHFVDFFSTQLPEWQIVWQNSTSKTPATGDTDVPFSNLVFRRDPHGARVGKLSRFTLVAHFDSKLQPTGFIGATDSAAPCAILLHVARSIEDALKAKWAAGGTDQWDTPEGVQIILLDGEEAFVSWTDTDSLYGARALAAEWEPHTSPARSLFQSPLDSISLFVLLDLLGSSGPSVPSYFLTTHWAYRSMSIIEDRMRKLGLLESKPSDPFLPDANKTTQAFSNWRAVSDDHLPFMHRGVDILHIIPSPFPKVWHKMEDDGKHLDLATVRDWAKIVTAFTAQWMKLEGYMDTNKTAGRAVNEEERGRGREKKRVGR</sequence>
<evidence type="ECO:0000313" key="7">
    <source>
        <dbReference type="Proteomes" id="UP000557566"/>
    </source>
</evidence>
<dbReference type="PANTHER" id="PTHR12283:SF2">
    <property type="entry name" value="PEPTIDE HYDROLASE"/>
    <property type="match status" value="1"/>
</dbReference>
<dbReference type="InterPro" id="IPR037457">
    <property type="entry name" value="M28_QC"/>
</dbReference>
<evidence type="ECO:0000256" key="1">
    <source>
        <dbReference type="ARBA" id="ARBA00022679"/>
    </source>
</evidence>
<dbReference type="AlphaFoldDB" id="A0A8H4LU12"/>
<keyword evidence="3" id="KW-0732">Signal</keyword>
<keyword evidence="3" id="KW-0479">Metal-binding</keyword>
<organism evidence="6 7">
    <name type="scientific">Ophiocordyceps sinensis</name>
    <dbReference type="NCBI Taxonomy" id="72228"/>
    <lineage>
        <taxon>Eukaryota</taxon>
        <taxon>Fungi</taxon>
        <taxon>Dikarya</taxon>
        <taxon>Ascomycota</taxon>
        <taxon>Pezizomycotina</taxon>
        <taxon>Sordariomycetes</taxon>
        <taxon>Hypocreomycetidae</taxon>
        <taxon>Hypocreales</taxon>
        <taxon>Ophiocordycipitaceae</taxon>
        <taxon>Ophiocordyceps</taxon>
    </lineage>
</organism>
<reference evidence="6 7" key="1">
    <citation type="journal article" date="2020" name="Genome Biol. Evol.">
        <title>A new high-quality draft genome assembly of the Chinese cordyceps Ophiocordyceps sinensis.</title>
        <authorList>
            <person name="Shu R."/>
            <person name="Zhang J."/>
            <person name="Meng Q."/>
            <person name="Zhang H."/>
            <person name="Zhou G."/>
            <person name="Li M."/>
            <person name="Wu P."/>
            <person name="Zhao Y."/>
            <person name="Chen C."/>
            <person name="Qin Q."/>
        </authorList>
    </citation>
    <scope>NUCLEOTIDE SEQUENCE [LARGE SCALE GENOMIC DNA]</scope>
    <source>
        <strain evidence="6 7">IOZ07</strain>
    </source>
</reference>
<evidence type="ECO:0000313" key="6">
    <source>
        <dbReference type="EMBL" id="KAF4505623.1"/>
    </source>
</evidence>
<gene>
    <name evidence="6" type="ORF">G6O67_007550</name>
</gene>
<keyword evidence="3" id="KW-0645">Protease</keyword>
<keyword evidence="3" id="KW-0378">Hydrolase</keyword>
<dbReference type="EC" id="3.4.-.-" evidence="3"/>
<evidence type="ECO:0000256" key="2">
    <source>
        <dbReference type="ARBA" id="ARBA00023315"/>
    </source>
</evidence>
<evidence type="ECO:0000256" key="3">
    <source>
        <dbReference type="RuleBase" id="RU361240"/>
    </source>
</evidence>
<evidence type="ECO:0000256" key="4">
    <source>
        <dbReference type="SAM" id="MobiDB-lite"/>
    </source>
</evidence>
<dbReference type="GO" id="GO:0006508">
    <property type="term" value="P:proteolysis"/>
    <property type="evidence" value="ECO:0007669"/>
    <property type="project" value="UniProtKB-KW"/>
</dbReference>
<comment type="similarity">
    <text evidence="3">Belongs to the peptidase M28 family.</text>
</comment>
<dbReference type="GO" id="GO:0008270">
    <property type="term" value="F:zinc ion binding"/>
    <property type="evidence" value="ECO:0007669"/>
    <property type="project" value="TreeGrafter"/>
</dbReference>
<keyword evidence="7" id="KW-1185">Reference proteome</keyword>
<dbReference type="SUPFAM" id="SSF53187">
    <property type="entry name" value="Zn-dependent exopeptidases"/>
    <property type="match status" value="1"/>
</dbReference>
<keyword evidence="3" id="KW-0862">Zinc</keyword>
<dbReference type="OrthoDB" id="3907302at2759"/>
<feature type="region of interest" description="Disordered" evidence="4">
    <location>
        <begin position="366"/>
        <end position="385"/>
    </location>
</feature>
<comment type="caution">
    <text evidence="6">The sequence shown here is derived from an EMBL/GenBank/DDBJ whole genome shotgun (WGS) entry which is preliminary data.</text>
</comment>
<dbReference type="Proteomes" id="UP000557566">
    <property type="component" value="Unassembled WGS sequence"/>
</dbReference>
<dbReference type="GO" id="GO:0008233">
    <property type="term" value="F:peptidase activity"/>
    <property type="evidence" value="ECO:0007669"/>
    <property type="project" value="UniProtKB-KW"/>
</dbReference>
<dbReference type="InterPro" id="IPR040234">
    <property type="entry name" value="QC/QCL"/>
</dbReference>